<gene>
    <name evidence="1" type="ORF">SAMN02746098_04056</name>
</gene>
<dbReference type="EMBL" id="FQXJ01000018">
    <property type="protein sequence ID" value="SHI42941.1"/>
    <property type="molecule type" value="Genomic_DNA"/>
</dbReference>
<dbReference type="Pfam" id="PF02566">
    <property type="entry name" value="OsmC"/>
    <property type="match status" value="1"/>
</dbReference>
<accession>A0A1M6B2I0</accession>
<name>A0A1M6B2I0_9FIRM</name>
<evidence type="ECO:0000313" key="2">
    <source>
        <dbReference type="Proteomes" id="UP000183954"/>
    </source>
</evidence>
<dbReference type="PANTHER" id="PTHR35368:SF1">
    <property type="entry name" value="HYDROPEROXIDE REDUCTASE"/>
    <property type="match status" value="1"/>
</dbReference>
<keyword evidence="2" id="KW-1185">Reference proteome</keyword>
<reference evidence="2" key="1">
    <citation type="submission" date="2016-11" db="EMBL/GenBank/DDBJ databases">
        <authorList>
            <person name="Varghese N."/>
            <person name="Submissions S."/>
        </authorList>
    </citation>
    <scope>NUCLEOTIDE SEQUENCE [LARGE SCALE GENOMIC DNA]</scope>
    <source>
        <strain evidence="2">DSM 15449</strain>
    </source>
</reference>
<dbReference type="InterPro" id="IPR036102">
    <property type="entry name" value="OsmC/Ohrsf"/>
</dbReference>
<dbReference type="RefSeq" id="WP_073031695.1">
    <property type="nucleotide sequence ID" value="NZ_FQXJ01000018.1"/>
</dbReference>
<dbReference type="InterPro" id="IPR015946">
    <property type="entry name" value="KH_dom-like_a/b"/>
</dbReference>
<dbReference type="STRING" id="1121420.SAMN02746098_04056"/>
<dbReference type="Proteomes" id="UP000183954">
    <property type="component" value="Unassembled WGS sequence"/>
</dbReference>
<protein>
    <submittedName>
        <fullName evidence="1">Uncharacterized OsmC-related protein</fullName>
    </submittedName>
</protein>
<evidence type="ECO:0000313" key="1">
    <source>
        <dbReference type="EMBL" id="SHI42941.1"/>
    </source>
</evidence>
<dbReference type="AlphaFoldDB" id="A0A1M6B2I0"/>
<dbReference type="PANTHER" id="PTHR35368">
    <property type="entry name" value="HYDROPEROXIDE REDUCTASE"/>
    <property type="match status" value="1"/>
</dbReference>
<dbReference type="Gene3D" id="3.30.300.20">
    <property type="match status" value="1"/>
</dbReference>
<organism evidence="1 2">
    <name type="scientific">Desulfosporosinus lacus DSM 15449</name>
    <dbReference type="NCBI Taxonomy" id="1121420"/>
    <lineage>
        <taxon>Bacteria</taxon>
        <taxon>Bacillati</taxon>
        <taxon>Bacillota</taxon>
        <taxon>Clostridia</taxon>
        <taxon>Eubacteriales</taxon>
        <taxon>Desulfitobacteriaceae</taxon>
        <taxon>Desulfosporosinus</taxon>
    </lineage>
</organism>
<proteinExistence type="predicted"/>
<dbReference type="OrthoDB" id="1433018at2"/>
<dbReference type="InterPro" id="IPR052924">
    <property type="entry name" value="OsmC/Ohr_hydroprdx_reductase"/>
</dbReference>
<dbReference type="InterPro" id="IPR003718">
    <property type="entry name" value="OsmC/Ohr_fam"/>
</dbReference>
<dbReference type="SUPFAM" id="SSF82784">
    <property type="entry name" value="OsmC-like"/>
    <property type="match status" value="1"/>
</dbReference>
<sequence length="176" mass="19077">MDFNSGVLVNGIDLGFINKMIDRVKENPEKGQRTYKASSVWLGSTKSESTIRDFKVIMDEPFGTNEGPQPGEMILAALGACLVVGYTFDGALHNIELKKVAIEVEGDVVSTKFFQIPSEIIPNLSTIRVKVDIESDAGLDVLGEMHKRVTSISPVCATLGNTSNLEFNLTLNGTTP</sequence>